<evidence type="ECO:0000313" key="7">
    <source>
        <dbReference type="EMBL" id="GAA5530710.1"/>
    </source>
</evidence>
<dbReference type="Gene3D" id="3.40.50.980">
    <property type="match status" value="4"/>
</dbReference>
<dbReference type="Pfam" id="PF18563">
    <property type="entry name" value="TubC_N"/>
    <property type="match status" value="1"/>
</dbReference>
<evidence type="ECO:0000256" key="5">
    <source>
        <dbReference type="ARBA" id="ARBA00023194"/>
    </source>
</evidence>
<feature type="domain" description="Carrier" evidence="6">
    <location>
        <begin position="1039"/>
        <end position="1112"/>
    </location>
</feature>
<dbReference type="InterPro" id="IPR036736">
    <property type="entry name" value="ACP-like_sf"/>
</dbReference>
<sequence>MSAVQTLLEQLNTLDIKLWLDGPNLRVNAPKGVLTPELRAALSEQKPQLIAWFEQYQAPVNASEAIRPSPRNQPLPLSFGQERLWFLDQLEGQSNAYNLSGCFEIRGEFKPELLARALQLSLERHEILRTSLPTVAGQPIQQVQPTPSLSELPLQIVDYSGYAAPRQQALHYLREQALAAFDLSNGPLLRLVLLQLGAEQAMLLVVMHHTIADGWSMGCLIHELTTSYQAFAQATRPQFPVLPIQYGDFAAWQRDLAQAPLWQKQVQFWHASLVGAPALLALPSDYPRPASQSWRGKTCHFVLSACLSQQIRQVGQRYGCTPYMTLLAGFAFWLARMTGSHDLPIGTPIANRNRLETENLIGFFVNSLVMRIKPDRNLPFSELLRQTQAVSLAAFANQDAPFAQVVEALQPERTLGYNPIFQVMFDLQTAPTSSLQLPNLSFEPCLLDELGEGTAMFDLSWTMQDLPNGFTGQVEFAIDLFLPSTIERWIEDFEQTLSYVCAAPEYPLQSLPISRLADWGFQSPIIAAQPIQHLIQQHAFNQPDALAVTWQGQHLSYAQLDQAANQLAQYLHQQGIGCGDFVGLCFERSLAMPVAWLGVLKAGAAYVPLDPSYPLERLAFMCNDAKLRLVLTQAALIDCLPVEQPLIIWEQLNDQLHEYAATAPALAIHPQQPAYVIYTSGSTGLPKGTVIAHGPLAQTYRAWEQAYQLTDTIRVHLQMAAFSFDVCTGDFVRALGSGGRLVLCPRDYLLSPADLYQLIVSEQVDCGEFVPAVLRELCHYLALTKQKLAMPLVIAGSDTWYGEEYQRFQTVFEPTTRLINSYGVTEAVIDSCYFSAADKPLIAERTVPIGRPFAATAMYVLDQWLQPVPNGASGELYLAGERLASAYLGRPDLTSERFVPDPWGRLPGARMYRTGDRARWTSTGQLEFLGRGDQQIKLRGFRIELGEIETALTQYPSIQHAVALVHTTPHPSLVAYVVADQMVEQAALVQWLQTRVPEYMLPSGLIQLEQLPLTPNGKVDRKALLALKPSQLNPTEQIAPEGATEQTLATIWQQVLGQPIGRHANFFGLGGDSILAMQVVSRCRAAGLGLTPRLLFQHQTIAALAQVLPALGSITTTQRPARAPQQLLPVQQWFGALAAPNPNHYNQSVLIELTAPLEPARLQVGLNQLAQLHPSLRLACDDQFQQKLHAVEPTLQVLALDPAQPAADQITAYAAQRQQALNLQQAPLWNASYLHQPNQAWLLLIAHHWIIDGVSWRIVLEDLANLLNEQQPMPASTSVAEWTDYLQRQTSEQFYSQLGYWQQTLRQLKPLVASQDQALNNVVAQTQRYQQTLSPQLTASLLGDLHQAYRTTIDDLLLTALVLSYCEWTGEQGLSLERESHGRFGDEADFDLTRTVGWLTSIYPQHLSLPTNPTLAEALIAIKEQLRAVPDQGLSYGWLRYQHPDSAIRQSLALNQPLAVTFNYLGQLDQGTLAAPFKRLAEIDLGAEQDPATPRSSIVEINGYINNGVLSLHWEYCRDWAAAEALEQWATAFSTTLEVLIGHCRSVQQPVLTPSDVPYAQLNQRELDRLAQQVKQPIADVYRLTPLQEGMLFHSLLAPEQQFYIEQVACRLDGYIDPRLFEQAWQQLIERHAVFRTAFYSDGLSHPCQVVLAQVSFELCYHDWSVKQIDSTQLTNYAQAERQRGFDLHQAPLMRISLIKLAAQHYHCIWTHHHLLLDGWSVPIVLSEVLECYQQLIAGSQLDLAPAPAYREYLGWLQAQDQTQAQQFWRGYLATQEQPTALPCDYTGSRQASQAWAKIQQQLSLAETHALSQFARDQHITLSSLAQAAWGYVLGRYSSQLQVLFGLTVAGRPANLPTAEHMVGMFINTLPCVVPLNPDQPIGTWLQELQHQQLEAQQYAASSLVDIQGWSNIVQPTPLFESILVFENYPNTASDDQQAALRISDIQATEQTNYPLTLVVAPAEQVECSLSYATERFDPVLIEAVLQGFCQTLIALTRQATLGQLPDLGVDQQQLAGWNATEQPLSPFCLHELFQRQAQRTPQACAIIAANQSLSYAELDRQANQVAHYLCGLGVGPNSLVGIHIERSALMLVALLGVLKAGGAYVPLDPSFPLERLSYMAEDANIQVLLTAASSQPLAHSLQHGPWAVVDLDDCVVTLSSMPTTAPFPSAQPHDLAYAIYTSGSTGKPKGVLIEHQAVVNFVQSIQRQPGITSSDVLLAVTTLSFDIAVLELYGPLLCGATVVLASREAASDADQLIGLIEQHSITVLQATPATWRMLLTADWQGSSNLRALCGGEPLPRDLAGALLDRVAEVWNMYGPTETCVWSTCAQITPALLLHSTQIPIGRPLANTQCYVLDAQQQPLPVGALGELYIAGAGVARGYHERPELTEQRFVPDRFSHNSNARMYRTGDLARYRSDGTLECLGRIDQQVKIRGYRIELGEIETVLLSHPSVAQALVVVQLANVDAQLIAYVIGAAPDLTSELLRQHLALQLPRYMLPSAIVALTEWPLTPNGKIDRQALPKPWSEQPSLQIARDPLELQLQQLWTTVLGRQLGIHDHFLEHGGHSLIAIRFMALLNPLLEQPLPLTSLYQAPTIAEMAQLLRHQSRQWSPLVPLRHGSGEQTPLFLLPGAGGNVLYLQQLAQAIPTERAIYAVQAYGLEPNQTPFETVEVMAQQAWQAIRQAFPQGPYTLIGHSFGSDVAWAMASLALAEGQQICQLFSIDSAAPQARQQPHELEPWSEWLRRGKQVLEQAFAVELVLTEADLAELSPLEQAGLLTDQLIMLGILPAQTEPSLLERFLSVFRANHQASFQPESGLAIPVMLIKARDEAPELTFAQQPDWGWSSLTSATVEIVTLAGDHHTILHEPYVQALGRLIGVGLEVAV</sequence>
<dbReference type="Gene3D" id="2.30.38.10">
    <property type="entry name" value="Luciferase, Domain 3"/>
    <property type="match status" value="2"/>
</dbReference>
<dbReference type="InterPro" id="IPR000873">
    <property type="entry name" value="AMP-dep_synth/lig_dom"/>
</dbReference>
<dbReference type="SUPFAM" id="SSF52777">
    <property type="entry name" value="CoA-dependent acyltransferases"/>
    <property type="match status" value="6"/>
</dbReference>
<dbReference type="CDD" id="cd05930">
    <property type="entry name" value="A_NRPS"/>
    <property type="match status" value="1"/>
</dbReference>
<dbReference type="Gene3D" id="1.10.1200.10">
    <property type="entry name" value="ACP-like"/>
    <property type="match status" value="2"/>
</dbReference>
<dbReference type="NCBIfam" id="TIGR01720">
    <property type="entry name" value="NRPS-para261"/>
    <property type="match status" value="1"/>
</dbReference>
<dbReference type="Pfam" id="PF00668">
    <property type="entry name" value="Condensation"/>
    <property type="match status" value="3"/>
</dbReference>
<dbReference type="PANTHER" id="PTHR45527">
    <property type="entry name" value="NONRIBOSOMAL PEPTIDE SYNTHETASE"/>
    <property type="match status" value="1"/>
</dbReference>
<evidence type="ECO:0000256" key="4">
    <source>
        <dbReference type="ARBA" id="ARBA00022737"/>
    </source>
</evidence>
<proteinExistence type="predicted"/>
<keyword evidence="3" id="KW-0597">Phosphoprotein</keyword>
<keyword evidence="2" id="KW-0596">Phosphopantetheine</keyword>
<organism evidence="7 8">
    <name type="scientific">Herpetosiphon gulosus</name>
    <dbReference type="NCBI Taxonomy" id="1973496"/>
    <lineage>
        <taxon>Bacteria</taxon>
        <taxon>Bacillati</taxon>
        <taxon>Chloroflexota</taxon>
        <taxon>Chloroflexia</taxon>
        <taxon>Herpetosiphonales</taxon>
        <taxon>Herpetosiphonaceae</taxon>
        <taxon>Herpetosiphon</taxon>
    </lineage>
</organism>
<dbReference type="Gene3D" id="3.40.50.1820">
    <property type="entry name" value="alpha/beta hydrolase"/>
    <property type="match status" value="1"/>
</dbReference>
<dbReference type="InterPro" id="IPR023213">
    <property type="entry name" value="CAT-like_dom_sf"/>
</dbReference>
<protein>
    <submittedName>
        <fullName evidence="7">Linear gramicidin synthase subunit B</fullName>
    </submittedName>
</protein>
<dbReference type="Gene3D" id="3.30.559.10">
    <property type="entry name" value="Chloramphenicol acetyltransferase-like domain"/>
    <property type="match status" value="3"/>
</dbReference>
<gene>
    <name evidence="7" type="primary">lgrB_4</name>
    <name evidence="7" type="ORF">Hgul01_04533</name>
</gene>
<dbReference type="InterPro" id="IPR029058">
    <property type="entry name" value="AB_hydrolase_fold"/>
</dbReference>
<keyword evidence="5" id="KW-0045">Antibiotic biosynthesis</keyword>
<dbReference type="PROSITE" id="PS50075">
    <property type="entry name" value="CARRIER"/>
    <property type="match status" value="2"/>
</dbReference>
<dbReference type="InterPro" id="IPR010060">
    <property type="entry name" value="NRPS_synth"/>
</dbReference>
<dbReference type="PROSITE" id="PS00455">
    <property type="entry name" value="AMP_BINDING"/>
    <property type="match status" value="1"/>
</dbReference>
<evidence type="ECO:0000256" key="1">
    <source>
        <dbReference type="ARBA" id="ARBA00001957"/>
    </source>
</evidence>
<evidence type="ECO:0000259" key="6">
    <source>
        <dbReference type="PROSITE" id="PS50075"/>
    </source>
</evidence>
<dbReference type="Gene3D" id="3.30.300.30">
    <property type="match status" value="2"/>
</dbReference>
<evidence type="ECO:0000256" key="2">
    <source>
        <dbReference type="ARBA" id="ARBA00022450"/>
    </source>
</evidence>
<dbReference type="Gene3D" id="1.10.10.1830">
    <property type="entry name" value="Non-ribosomal peptide synthase, adenylation domain"/>
    <property type="match status" value="1"/>
</dbReference>
<dbReference type="InterPro" id="IPR041464">
    <property type="entry name" value="TubC_N"/>
</dbReference>
<dbReference type="InterPro" id="IPR010071">
    <property type="entry name" value="AA_adenyl_dom"/>
</dbReference>
<keyword evidence="4" id="KW-0677">Repeat</keyword>
<dbReference type="InterPro" id="IPR025110">
    <property type="entry name" value="AMP-bd_C"/>
</dbReference>
<dbReference type="InterPro" id="IPR020806">
    <property type="entry name" value="PKS_PP-bd"/>
</dbReference>
<dbReference type="CDD" id="cd12116">
    <property type="entry name" value="A_NRPS_Ta1_like"/>
    <property type="match status" value="1"/>
</dbReference>
<evidence type="ECO:0000313" key="8">
    <source>
        <dbReference type="Proteomes" id="UP001428290"/>
    </source>
</evidence>
<dbReference type="Pfam" id="PF00550">
    <property type="entry name" value="PP-binding"/>
    <property type="match status" value="2"/>
</dbReference>
<feature type="domain" description="Carrier" evidence="6">
    <location>
        <begin position="2534"/>
        <end position="2608"/>
    </location>
</feature>
<evidence type="ECO:0000256" key="3">
    <source>
        <dbReference type="ARBA" id="ARBA00022553"/>
    </source>
</evidence>
<dbReference type="InterPro" id="IPR009081">
    <property type="entry name" value="PP-bd_ACP"/>
</dbReference>
<dbReference type="PANTHER" id="PTHR45527:SF1">
    <property type="entry name" value="FATTY ACID SYNTHASE"/>
    <property type="match status" value="1"/>
</dbReference>
<dbReference type="NCBIfam" id="TIGR01733">
    <property type="entry name" value="AA-adenyl-dom"/>
    <property type="match status" value="2"/>
</dbReference>
<dbReference type="EMBL" id="BAABRU010000022">
    <property type="protein sequence ID" value="GAA5530710.1"/>
    <property type="molecule type" value="Genomic_DNA"/>
</dbReference>
<comment type="cofactor">
    <cofactor evidence="1">
        <name>pantetheine 4'-phosphate</name>
        <dbReference type="ChEBI" id="CHEBI:47942"/>
    </cofactor>
</comment>
<accession>A0ABP9X832</accession>
<dbReference type="InterPro" id="IPR045851">
    <property type="entry name" value="AMP-bd_C_sf"/>
</dbReference>
<dbReference type="Gene3D" id="3.30.559.30">
    <property type="entry name" value="Nonribosomal peptide synthetase, condensation domain"/>
    <property type="match status" value="3"/>
</dbReference>
<name>A0ABP9X832_9CHLR</name>
<dbReference type="InterPro" id="IPR020845">
    <property type="entry name" value="AMP-binding_CS"/>
</dbReference>
<dbReference type="SMART" id="SM00823">
    <property type="entry name" value="PKS_PP"/>
    <property type="match status" value="2"/>
</dbReference>
<comment type="caution">
    <text evidence="7">The sequence shown here is derived from an EMBL/GenBank/DDBJ whole genome shotgun (WGS) entry which is preliminary data.</text>
</comment>
<dbReference type="CDD" id="cd19543">
    <property type="entry name" value="DCL_NRPS"/>
    <property type="match status" value="1"/>
</dbReference>
<dbReference type="RefSeq" id="WP_345724309.1">
    <property type="nucleotide sequence ID" value="NZ_BAABRU010000022.1"/>
</dbReference>
<dbReference type="InterPro" id="IPR044894">
    <property type="entry name" value="TubC_N_sf"/>
</dbReference>
<dbReference type="Proteomes" id="UP001428290">
    <property type="component" value="Unassembled WGS sequence"/>
</dbReference>
<dbReference type="SUPFAM" id="SSF47336">
    <property type="entry name" value="ACP-like"/>
    <property type="match status" value="2"/>
</dbReference>
<dbReference type="SUPFAM" id="SSF53474">
    <property type="entry name" value="alpha/beta-Hydrolases"/>
    <property type="match status" value="1"/>
</dbReference>
<dbReference type="Pfam" id="PF00501">
    <property type="entry name" value="AMP-binding"/>
    <property type="match status" value="2"/>
</dbReference>
<dbReference type="Pfam" id="PF00975">
    <property type="entry name" value="Thioesterase"/>
    <property type="match status" value="1"/>
</dbReference>
<dbReference type="Pfam" id="PF13193">
    <property type="entry name" value="AMP-binding_C"/>
    <property type="match status" value="2"/>
</dbReference>
<reference evidence="7 8" key="1">
    <citation type="submission" date="2024-02" db="EMBL/GenBank/DDBJ databases">
        <title>Herpetosiphon gulosus NBRC 112829.</title>
        <authorList>
            <person name="Ichikawa N."/>
            <person name="Katano-Makiyama Y."/>
            <person name="Hidaka K."/>
        </authorList>
    </citation>
    <scope>NUCLEOTIDE SEQUENCE [LARGE SCALE GENOMIC DNA]</scope>
    <source>
        <strain evidence="7 8">NBRC 112829</strain>
    </source>
</reference>
<dbReference type="CDD" id="cd19531">
    <property type="entry name" value="LCL_NRPS-like"/>
    <property type="match status" value="1"/>
</dbReference>
<dbReference type="InterPro" id="IPR001031">
    <property type="entry name" value="Thioesterase"/>
</dbReference>
<dbReference type="SUPFAM" id="SSF56801">
    <property type="entry name" value="Acetyl-CoA synthetase-like"/>
    <property type="match status" value="2"/>
</dbReference>
<keyword evidence="8" id="KW-1185">Reference proteome</keyword>
<dbReference type="NCBIfam" id="NF003417">
    <property type="entry name" value="PRK04813.1"/>
    <property type="match status" value="2"/>
</dbReference>
<dbReference type="InterPro" id="IPR001242">
    <property type="entry name" value="Condensation_dom"/>
</dbReference>